<organism evidence="2 3">
    <name type="scientific">Aegilops tauschii subsp. strangulata</name>
    <name type="common">Goatgrass</name>
    <dbReference type="NCBI Taxonomy" id="200361"/>
    <lineage>
        <taxon>Eukaryota</taxon>
        <taxon>Viridiplantae</taxon>
        <taxon>Streptophyta</taxon>
        <taxon>Embryophyta</taxon>
        <taxon>Tracheophyta</taxon>
        <taxon>Spermatophyta</taxon>
        <taxon>Magnoliopsida</taxon>
        <taxon>Liliopsida</taxon>
        <taxon>Poales</taxon>
        <taxon>Poaceae</taxon>
        <taxon>BOP clade</taxon>
        <taxon>Pooideae</taxon>
        <taxon>Triticodae</taxon>
        <taxon>Triticeae</taxon>
        <taxon>Triticinae</taxon>
        <taxon>Aegilops</taxon>
    </lineage>
</organism>
<evidence type="ECO:0000313" key="2">
    <source>
        <dbReference type="EnsemblPlants" id="AET1Gv20893700.1"/>
    </source>
</evidence>
<keyword evidence="3" id="KW-1185">Reference proteome</keyword>
<reference evidence="2" key="3">
    <citation type="journal article" date="2017" name="Nature">
        <title>Genome sequence of the progenitor of the wheat D genome Aegilops tauschii.</title>
        <authorList>
            <person name="Luo M.C."/>
            <person name="Gu Y.Q."/>
            <person name="Puiu D."/>
            <person name="Wang H."/>
            <person name="Twardziok S.O."/>
            <person name="Deal K.R."/>
            <person name="Huo N."/>
            <person name="Zhu T."/>
            <person name="Wang L."/>
            <person name="Wang Y."/>
            <person name="McGuire P.E."/>
            <person name="Liu S."/>
            <person name="Long H."/>
            <person name="Ramasamy R.K."/>
            <person name="Rodriguez J.C."/>
            <person name="Van S.L."/>
            <person name="Yuan L."/>
            <person name="Wang Z."/>
            <person name="Xia Z."/>
            <person name="Xiao L."/>
            <person name="Anderson O.D."/>
            <person name="Ouyang S."/>
            <person name="Liang Y."/>
            <person name="Zimin A.V."/>
            <person name="Pertea G."/>
            <person name="Qi P."/>
            <person name="Bennetzen J.L."/>
            <person name="Dai X."/>
            <person name="Dawson M.W."/>
            <person name="Muller H.G."/>
            <person name="Kugler K."/>
            <person name="Rivarola-Duarte L."/>
            <person name="Spannagl M."/>
            <person name="Mayer K.F.X."/>
            <person name="Lu F.H."/>
            <person name="Bevan M.W."/>
            <person name="Leroy P."/>
            <person name="Li P."/>
            <person name="You F.M."/>
            <person name="Sun Q."/>
            <person name="Liu Z."/>
            <person name="Lyons E."/>
            <person name="Wicker T."/>
            <person name="Salzberg S.L."/>
            <person name="Devos K.M."/>
            <person name="Dvorak J."/>
        </authorList>
    </citation>
    <scope>NUCLEOTIDE SEQUENCE [LARGE SCALE GENOMIC DNA]</scope>
    <source>
        <strain evidence="2">cv. AL8/78</strain>
    </source>
</reference>
<name>A0A452ZRQ3_AEGTS</name>
<dbReference type="Gramene" id="AET1Gv20893700.1">
    <property type="protein sequence ID" value="AET1Gv20893700.1"/>
    <property type="gene ID" value="AET1Gv20893700"/>
</dbReference>
<reference evidence="3" key="1">
    <citation type="journal article" date="2014" name="Science">
        <title>Ancient hybridizations among the ancestral genomes of bread wheat.</title>
        <authorList>
            <consortium name="International Wheat Genome Sequencing Consortium,"/>
            <person name="Marcussen T."/>
            <person name="Sandve S.R."/>
            <person name="Heier L."/>
            <person name="Spannagl M."/>
            <person name="Pfeifer M."/>
            <person name="Jakobsen K.S."/>
            <person name="Wulff B.B."/>
            <person name="Steuernagel B."/>
            <person name="Mayer K.F."/>
            <person name="Olsen O.A."/>
        </authorList>
    </citation>
    <scope>NUCLEOTIDE SEQUENCE [LARGE SCALE GENOMIC DNA]</scope>
    <source>
        <strain evidence="3">cv. AL8/78</strain>
    </source>
</reference>
<evidence type="ECO:0000256" key="1">
    <source>
        <dbReference type="SAM" id="SignalP"/>
    </source>
</evidence>
<dbReference type="Gene3D" id="2.60.60.20">
    <property type="entry name" value="PLAT/LH2 domain"/>
    <property type="match status" value="1"/>
</dbReference>
<dbReference type="SUPFAM" id="SSF49723">
    <property type="entry name" value="Lipase/lipooxygenase domain (PLAT/LH2 domain)"/>
    <property type="match status" value="1"/>
</dbReference>
<protein>
    <submittedName>
        <fullName evidence="2">Uncharacterized protein</fullName>
    </submittedName>
</protein>
<dbReference type="EnsemblPlants" id="AET1Gv20893700.1">
    <property type="protein sequence ID" value="AET1Gv20893700.1"/>
    <property type="gene ID" value="AET1Gv20893700"/>
</dbReference>
<feature type="chain" id="PRO_5019569105" evidence="1">
    <location>
        <begin position="36"/>
        <end position="168"/>
    </location>
</feature>
<dbReference type="AlphaFoldDB" id="A0A452ZRQ3"/>
<reference evidence="3" key="2">
    <citation type="journal article" date="2017" name="Nat. Plants">
        <title>The Aegilops tauschii genome reveals multiple impacts of transposons.</title>
        <authorList>
            <person name="Zhao G."/>
            <person name="Zou C."/>
            <person name="Li K."/>
            <person name="Wang K."/>
            <person name="Li T."/>
            <person name="Gao L."/>
            <person name="Zhang X."/>
            <person name="Wang H."/>
            <person name="Yang Z."/>
            <person name="Liu X."/>
            <person name="Jiang W."/>
            <person name="Mao L."/>
            <person name="Kong X."/>
            <person name="Jiao Y."/>
            <person name="Jia J."/>
        </authorList>
    </citation>
    <scope>NUCLEOTIDE SEQUENCE [LARGE SCALE GENOMIC DNA]</scope>
    <source>
        <strain evidence="3">cv. AL8/78</strain>
    </source>
</reference>
<dbReference type="Proteomes" id="UP000015105">
    <property type="component" value="Chromosome 1D"/>
</dbReference>
<reference evidence="2" key="5">
    <citation type="journal article" date="2021" name="G3 (Bethesda)">
        <title>Aegilops tauschii genome assembly Aet v5.0 features greater sequence contiguity and improved annotation.</title>
        <authorList>
            <person name="Wang L."/>
            <person name="Zhu T."/>
            <person name="Rodriguez J.C."/>
            <person name="Deal K.R."/>
            <person name="Dubcovsky J."/>
            <person name="McGuire P.E."/>
            <person name="Lux T."/>
            <person name="Spannagl M."/>
            <person name="Mayer K.F.X."/>
            <person name="Baldrich P."/>
            <person name="Meyers B.C."/>
            <person name="Huo N."/>
            <person name="Gu Y.Q."/>
            <person name="Zhou H."/>
            <person name="Devos K.M."/>
            <person name="Bennetzen J.L."/>
            <person name="Unver T."/>
            <person name="Budak H."/>
            <person name="Gulick P.J."/>
            <person name="Galiba G."/>
            <person name="Kalapos B."/>
            <person name="Nelson D.R."/>
            <person name="Li P."/>
            <person name="You F.M."/>
            <person name="Luo M.C."/>
            <person name="Dvorak J."/>
        </authorList>
    </citation>
    <scope>NUCLEOTIDE SEQUENCE [LARGE SCALE GENOMIC DNA]</scope>
    <source>
        <strain evidence="2">cv. AL8/78</strain>
    </source>
</reference>
<feature type="signal peptide" evidence="1">
    <location>
        <begin position="1"/>
        <end position="35"/>
    </location>
</feature>
<keyword evidence="1" id="KW-0732">Signal</keyword>
<sequence>DYSSFSSELATTTMAAPKLTLLILVAAAVVCTGNSQSQVQLCDYEFVVSTFNENWAGTDSDLTFTVFSSEVVGGVALKTIQSAAGSRFDVGSKTKFTIQGGPCVKPCGLRLEVHKTWWLEIGSDWKCRSVDLLVKRNGAVQWHVYLIFNQWVTDGSPVEYKPAQCPIL</sequence>
<reference evidence="2" key="4">
    <citation type="submission" date="2019-03" db="UniProtKB">
        <authorList>
            <consortium name="EnsemblPlants"/>
        </authorList>
    </citation>
    <scope>IDENTIFICATION</scope>
</reference>
<proteinExistence type="predicted"/>
<accession>A0A452ZRQ3</accession>
<evidence type="ECO:0000313" key="3">
    <source>
        <dbReference type="Proteomes" id="UP000015105"/>
    </source>
</evidence>
<dbReference type="InterPro" id="IPR036392">
    <property type="entry name" value="PLAT/LH2_dom_sf"/>
</dbReference>